<name>A0AAV0CNY4_9ASTE</name>
<evidence type="ECO:0000313" key="2">
    <source>
        <dbReference type="Proteomes" id="UP001152523"/>
    </source>
</evidence>
<keyword evidence="2" id="KW-1185">Reference proteome</keyword>
<reference evidence="1" key="1">
    <citation type="submission" date="2022-07" db="EMBL/GenBank/DDBJ databases">
        <authorList>
            <person name="Macas J."/>
            <person name="Novak P."/>
            <person name="Neumann P."/>
        </authorList>
    </citation>
    <scope>NUCLEOTIDE SEQUENCE</scope>
</reference>
<dbReference type="AlphaFoldDB" id="A0AAV0CNY4"/>
<dbReference type="EMBL" id="CAMAPF010000037">
    <property type="protein sequence ID" value="CAH9082189.1"/>
    <property type="molecule type" value="Genomic_DNA"/>
</dbReference>
<gene>
    <name evidence="1" type="ORF">CEPIT_LOCUS8016</name>
</gene>
<evidence type="ECO:0000313" key="1">
    <source>
        <dbReference type="EMBL" id="CAH9082189.1"/>
    </source>
</evidence>
<organism evidence="1 2">
    <name type="scientific">Cuscuta epithymum</name>
    <dbReference type="NCBI Taxonomy" id="186058"/>
    <lineage>
        <taxon>Eukaryota</taxon>
        <taxon>Viridiplantae</taxon>
        <taxon>Streptophyta</taxon>
        <taxon>Embryophyta</taxon>
        <taxon>Tracheophyta</taxon>
        <taxon>Spermatophyta</taxon>
        <taxon>Magnoliopsida</taxon>
        <taxon>eudicotyledons</taxon>
        <taxon>Gunneridae</taxon>
        <taxon>Pentapetalae</taxon>
        <taxon>asterids</taxon>
        <taxon>lamiids</taxon>
        <taxon>Solanales</taxon>
        <taxon>Convolvulaceae</taxon>
        <taxon>Cuscuteae</taxon>
        <taxon>Cuscuta</taxon>
        <taxon>Cuscuta subgen. Cuscuta</taxon>
    </lineage>
</organism>
<dbReference type="Proteomes" id="UP001152523">
    <property type="component" value="Unassembled WGS sequence"/>
</dbReference>
<sequence>MKIQASNEPEQSAMKKHPWMLPPKAIPRLQIPTARSTKVNEDLTVSLVRRMKLNFTFACIEGFNGEGVDELSVKFFISNLFHNRQVFPRPLKVPYDDIHVHILSPFKKTTIDEDKEMFVLADGCFYFRDKRLIFEQFLEGLRNYLLKYLSTYTTSGYGSTFQVTLTLPPEEDPNQMMAALSKIPQPAEPPTLIIKGLPQWVAEQPASMRIFFETFGVLRAFDVAHGQVSLQFENCYKALRLLLLLFVTEECCTR</sequence>
<accession>A0AAV0CNY4</accession>
<comment type="caution">
    <text evidence="1">The sequence shown here is derived from an EMBL/GenBank/DDBJ whole genome shotgun (WGS) entry which is preliminary data.</text>
</comment>
<proteinExistence type="predicted"/>
<protein>
    <submittedName>
        <fullName evidence="1">Uncharacterized protein</fullName>
    </submittedName>
</protein>